<dbReference type="PROSITE" id="PS50067">
    <property type="entry name" value="KINESIN_MOTOR_2"/>
    <property type="match status" value="1"/>
</dbReference>
<protein>
    <recommendedName>
        <fullName evidence="7">Kinesin-like protein</fullName>
    </recommendedName>
</protein>
<dbReference type="PRINTS" id="PR00380">
    <property type="entry name" value="KINESINHEAVY"/>
</dbReference>
<dbReference type="Proteomes" id="UP000823046">
    <property type="component" value="Unassembled WGS sequence"/>
</dbReference>
<evidence type="ECO:0000256" key="6">
    <source>
        <dbReference type="PROSITE-ProRule" id="PRU00283"/>
    </source>
</evidence>
<proteinExistence type="inferred from homology"/>
<name>A0ABQ7JEM3_9APIC</name>
<feature type="domain" description="Kinesin motor" evidence="10">
    <location>
        <begin position="71"/>
        <end position="410"/>
    </location>
</feature>
<organism evidence="11 12">
    <name type="scientific">Cardiosporidium cionae</name>
    <dbReference type="NCBI Taxonomy" id="476202"/>
    <lineage>
        <taxon>Eukaryota</taxon>
        <taxon>Sar</taxon>
        <taxon>Alveolata</taxon>
        <taxon>Apicomplexa</taxon>
        <taxon>Aconoidasida</taxon>
        <taxon>Nephromycida</taxon>
        <taxon>Cardiosporidium</taxon>
    </lineage>
</organism>
<dbReference type="PROSITE" id="PS00411">
    <property type="entry name" value="KINESIN_MOTOR_1"/>
    <property type="match status" value="1"/>
</dbReference>
<dbReference type="Gene3D" id="3.40.850.10">
    <property type="entry name" value="Kinesin motor domain"/>
    <property type="match status" value="1"/>
</dbReference>
<keyword evidence="5 6" id="KW-0505">Motor protein</keyword>
<dbReference type="InterPro" id="IPR001752">
    <property type="entry name" value="Kinesin_motor_dom"/>
</dbReference>
<reference evidence="11 12" key="1">
    <citation type="journal article" date="2020" name="bioRxiv">
        <title>Metabolic contributions of an alphaproteobacterial endosymbiont in the apicomplexan Cardiosporidium cionae.</title>
        <authorList>
            <person name="Hunter E.S."/>
            <person name="Paight C.J."/>
            <person name="Lane C.E."/>
        </authorList>
    </citation>
    <scope>NUCLEOTIDE SEQUENCE [LARGE SCALE GENOMIC DNA]</scope>
    <source>
        <strain evidence="11">ESH_2018</strain>
    </source>
</reference>
<keyword evidence="12" id="KW-1185">Reference proteome</keyword>
<keyword evidence="3 6" id="KW-0067">ATP-binding</keyword>
<feature type="compositionally biased region" description="Polar residues" evidence="9">
    <location>
        <begin position="1"/>
        <end position="22"/>
    </location>
</feature>
<dbReference type="Pfam" id="PF00225">
    <property type="entry name" value="Kinesin"/>
    <property type="match status" value="1"/>
</dbReference>
<evidence type="ECO:0000256" key="2">
    <source>
        <dbReference type="ARBA" id="ARBA00022741"/>
    </source>
</evidence>
<feature type="coiled-coil region" evidence="8">
    <location>
        <begin position="425"/>
        <end position="452"/>
    </location>
</feature>
<dbReference type="SMART" id="SM00129">
    <property type="entry name" value="KISc"/>
    <property type="match status" value="1"/>
</dbReference>
<keyword evidence="4 8" id="KW-0175">Coiled coil</keyword>
<dbReference type="PANTHER" id="PTHR47968:SF13">
    <property type="entry name" value="KINESIN-LIKE PROTEIN KIF19 ISOFORM X1"/>
    <property type="match status" value="1"/>
</dbReference>
<keyword evidence="2 6" id="KW-0547">Nucleotide-binding</keyword>
<gene>
    <name evidence="11" type="ORF">IE077_003712</name>
</gene>
<evidence type="ECO:0000313" key="12">
    <source>
        <dbReference type="Proteomes" id="UP000823046"/>
    </source>
</evidence>
<evidence type="ECO:0000256" key="5">
    <source>
        <dbReference type="ARBA" id="ARBA00023175"/>
    </source>
</evidence>
<dbReference type="PANTHER" id="PTHR47968">
    <property type="entry name" value="CENTROMERE PROTEIN E"/>
    <property type="match status" value="1"/>
</dbReference>
<evidence type="ECO:0000256" key="3">
    <source>
        <dbReference type="ARBA" id="ARBA00022840"/>
    </source>
</evidence>
<dbReference type="InterPro" id="IPR027417">
    <property type="entry name" value="P-loop_NTPase"/>
</dbReference>
<evidence type="ECO:0000259" key="10">
    <source>
        <dbReference type="PROSITE" id="PS50067"/>
    </source>
</evidence>
<feature type="region of interest" description="Disordered" evidence="9">
    <location>
        <begin position="1"/>
        <end position="41"/>
    </location>
</feature>
<feature type="compositionally biased region" description="Basic and acidic residues" evidence="9">
    <location>
        <begin position="29"/>
        <end position="41"/>
    </location>
</feature>
<dbReference type="InterPro" id="IPR036961">
    <property type="entry name" value="Kinesin_motor_dom_sf"/>
</dbReference>
<evidence type="ECO:0000256" key="7">
    <source>
        <dbReference type="RuleBase" id="RU000394"/>
    </source>
</evidence>
<feature type="binding site" evidence="6">
    <location>
        <begin position="165"/>
        <end position="172"/>
    </location>
    <ligand>
        <name>ATP</name>
        <dbReference type="ChEBI" id="CHEBI:30616"/>
    </ligand>
</feature>
<evidence type="ECO:0000256" key="1">
    <source>
        <dbReference type="ARBA" id="ARBA00022701"/>
    </source>
</evidence>
<evidence type="ECO:0000256" key="8">
    <source>
        <dbReference type="SAM" id="Coils"/>
    </source>
</evidence>
<dbReference type="EMBL" id="JADAQX010000053">
    <property type="protein sequence ID" value="KAF8822448.1"/>
    <property type="molecule type" value="Genomic_DNA"/>
</dbReference>
<evidence type="ECO:0000313" key="11">
    <source>
        <dbReference type="EMBL" id="KAF8822448.1"/>
    </source>
</evidence>
<comment type="similarity">
    <text evidence="6 7">Belongs to the TRAFAC class myosin-kinesin ATPase superfamily. Kinesin family.</text>
</comment>
<dbReference type="InterPro" id="IPR027640">
    <property type="entry name" value="Kinesin-like_fam"/>
</dbReference>
<dbReference type="SUPFAM" id="SSF52540">
    <property type="entry name" value="P-loop containing nucleoside triphosphate hydrolases"/>
    <property type="match status" value="1"/>
</dbReference>
<accession>A0ABQ7JEM3</accession>
<comment type="caution">
    <text evidence="11">The sequence shown here is derived from an EMBL/GenBank/DDBJ whole genome shotgun (WGS) entry which is preliminary data.</text>
</comment>
<dbReference type="InterPro" id="IPR019821">
    <property type="entry name" value="Kinesin_motor_CS"/>
</dbReference>
<evidence type="ECO:0000256" key="9">
    <source>
        <dbReference type="SAM" id="MobiDB-lite"/>
    </source>
</evidence>
<sequence>MARNHTASFTVSDTPAYNSGNALQYEDSGEGKWHQPDSPDNDINEKLLNESTSSLTIKRSECYQAEQEASSVVVAVRVRPLFSREIHTGCKNIVSIIDNEAVILLDPMLSHHDDVLRINRSREKNFVFDCAFSANCNQQTVFAKTTKLLLEGVIQGLNATIFTYGATGTGKTYTMFGDSEQPGIMMLTLQDLFDRLSAQQAEKSFQISASFLEIYNENIRDLLQPKSDYLEIREEPERGMSVAGAVEIPLKSTSDFMHLLSNGNQQRTQEPTEANLTSSRSHAVLQVTVQGRLQCSGVDEQIHIGKLSMIDLAGSERAAQTKNRGLRMIEGANINRSLLALGNVINALAERSKNRKGVFVPFRDSKLTRLLKDSLGGNCKTMMIANISPSHVAYEDTHNTLKYAYRTKSIKSKVVRNVVNINYHIARYTQVIEELRAEIMGLKSKLAMAQNEVPQKISCFYL</sequence>
<keyword evidence="1 7" id="KW-0493">Microtubule</keyword>
<evidence type="ECO:0000256" key="4">
    <source>
        <dbReference type="ARBA" id="ARBA00023054"/>
    </source>
</evidence>